<name>C5FJJ0_ARTOC</name>
<organism evidence="2 3">
    <name type="scientific">Arthroderma otae (strain ATCC MYA-4605 / CBS 113480)</name>
    <name type="common">Microsporum canis</name>
    <dbReference type="NCBI Taxonomy" id="554155"/>
    <lineage>
        <taxon>Eukaryota</taxon>
        <taxon>Fungi</taxon>
        <taxon>Dikarya</taxon>
        <taxon>Ascomycota</taxon>
        <taxon>Pezizomycotina</taxon>
        <taxon>Eurotiomycetes</taxon>
        <taxon>Eurotiomycetidae</taxon>
        <taxon>Onygenales</taxon>
        <taxon>Arthrodermataceae</taxon>
        <taxon>Microsporum</taxon>
    </lineage>
</organism>
<evidence type="ECO:0000313" key="3">
    <source>
        <dbReference type="Proteomes" id="UP000002035"/>
    </source>
</evidence>
<dbReference type="Proteomes" id="UP000002035">
    <property type="component" value="Unassembled WGS sequence"/>
</dbReference>
<reference evidence="3" key="1">
    <citation type="journal article" date="2012" name="MBio">
        <title>Comparative genome analysis of Trichophyton rubrum and related dermatophytes reveals candidate genes involved in infection.</title>
        <authorList>
            <person name="Martinez D.A."/>
            <person name="Oliver B.G."/>
            <person name="Graeser Y."/>
            <person name="Goldberg J.M."/>
            <person name="Li W."/>
            <person name="Martinez-Rossi N.M."/>
            <person name="Monod M."/>
            <person name="Shelest E."/>
            <person name="Barton R.C."/>
            <person name="Birch E."/>
            <person name="Brakhage A.A."/>
            <person name="Chen Z."/>
            <person name="Gurr S.J."/>
            <person name="Heiman D."/>
            <person name="Heitman J."/>
            <person name="Kosti I."/>
            <person name="Rossi A."/>
            <person name="Saif S."/>
            <person name="Samalova M."/>
            <person name="Saunders C.W."/>
            <person name="Shea T."/>
            <person name="Summerbell R.C."/>
            <person name="Xu J."/>
            <person name="Young S."/>
            <person name="Zeng Q."/>
            <person name="Birren B.W."/>
            <person name="Cuomo C.A."/>
            <person name="White T.C."/>
        </authorList>
    </citation>
    <scope>NUCLEOTIDE SEQUENCE [LARGE SCALE GENOMIC DNA]</scope>
    <source>
        <strain evidence="3">ATCC MYA-4605 / CBS 113480</strain>
    </source>
</reference>
<keyword evidence="3" id="KW-1185">Reference proteome</keyword>
<proteinExistence type="predicted"/>
<dbReference type="eggNOG" id="ENOG502SDG8">
    <property type="taxonomic scope" value="Eukaryota"/>
</dbReference>
<dbReference type="OrthoDB" id="5391496at2759"/>
<accession>C5FJJ0</accession>
<dbReference type="EMBL" id="DS995703">
    <property type="protein sequence ID" value="EEQ30851.1"/>
    <property type="molecule type" value="Genomic_DNA"/>
</dbReference>
<dbReference type="GeneID" id="9229488"/>
<dbReference type="OMA" id="DTHLIVC"/>
<dbReference type="HOGENOM" id="CLU_071085_2_0_1"/>
<dbReference type="AlphaFoldDB" id="C5FJJ0"/>
<evidence type="ECO:0000256" key="1">
    <source>
        <dbReference type="SAM" id="MobiDB-lite"/>
    </source>
</evidence>
<sequence length="234" mass="25910">MSIAIFDSVVEFIQHLLQSDASTVTLISCSTRDAFIEELYADIQAQSLTRERFGSTRAEENGGEAAEEDEKEDTENHHWLLSNTLDLISRSQRVKLVFCPAIEHLRAYLGCAFRVRKNQDGQEGGSSLYQGSAVLAVVNMVSIHSSTVEFSAQGLSRTSALAVEAATREGVELVLCECKPVHDGDEAERGSRIWDAQVPLLNSMTRSVREGLSGVKTVRVKQIMKKWFRFDGAI</sequence>
<dbReference type="RefSeq" id="XP_002848164.1">
    <property type="nucleotide sequence ID" value="XM_002848118.1"/>
</dbReference>
<feature type="compositionally biased region" description="Acidic residues" evidence="1">
    <location>
        <begin position="61"/>
        <end position="73"/>
    </location>
</feature>
<protein>
    <submittedName>
        <fullName evidence="2">Uncharacterized protein</fullName>
    </submittedName>
</protein>
<evidence type="ECO:0000313" key="2">
    <source>
        <dbReference type="EMBL" id="EEQ30851.1"/>
    </source>
</evidence>
<gene>
    <name evidence="2" type="ORF">MCYG_03670</name>
</gene>
<dbReference type="VEuPathDB" id="FungiDB:MCYG_03670"/>
<feature type="region of interest" description="Disordered" evidence="1">
    <location>
        <begin position="52"/>
        <end position="74"/>
    </location>
</feature>